<comment type="similarity">
    <text evidence="1">Belongs to the UPF0145 family.</text>
</comment>
<dbReference type="EMBL" id="BAAAUV010000032">
    <property type="protein sequence ID" value="GAA3237171.1"/>
    <property type="molecule type" value="Genomic_DNA"/>
</dbReference>
<organism evidence="2 3">
    <name type="scientific">Actinocorallia longicatena</name>
    <dbReference type="NCBI Taxonomy" id="111803"/>
    <lineage>
        <taxon>Bacteria</taxon>
        <taxon>Bacillati</taxon>
        <taxon>Actinomycetota</taxon>
        <taxon>Actinomycetes</taxon>
        <taxon>Streptosporangiales</taxon>
        <taxon>Thermomonosporaceae</taxon>
        <taxon>Actinocorallia</taxon>
    </lineage>
</organism>
<dbReference type="Gene3D" id="3.30.110.70">
    <property type="entry name" value="Hypothetical protein apc22750. Chain B"/>
    <property type="match status" value="1"/>
</dbReference>
<evidence type="ECO:0000313" key="3">
    <source>
        <dbReference type="Proteomes" id="UP001501237"/>
    </source>
</evidence>
<dbReference type="Proteomes" id="UP001501237">
    <property type="component" value="Unassembled WGS sequence"/>
</dbReference>
<dbReference type="SUPFAM" id="SSF117782">
    <property type="entry name" value="YbjQ-like"/>
    <property type="match status" value="1"/>
</dbReference>
<reference evidence="3" key="1">
    <citation type="journal article" date="2019" name="Int. J. Syst. Evol. Microbiol.">
        <title>The Global Catalogue of Microorganisms (GCM) 10K type strain sequencing project: providing services to taxonomists for standard genome sequencing and annotation.</title>
        <authorList>
            <consortium name="The Broad Institute Genomics Platform"/>
            <consortium name="The Broad Institute Genome Sequencing Center for Infectious Disease"/>
            <person name="Wu L."/>
            <person name="Ma J."/>
        </authorList>
    </citation>
    <scope>NUCLEOTIDE SEQUENCE [LARGE SCALE GENOMIC DNA]</scope>
    <source>
        <strain evidence="3">JCM 9377</strain>
    </source>
</reference>
<protein>
    <submittedName>
        <fullName evidence="2">Uncharacterized protein</fullName>
    </submittedName>
</protein>
<dbReference type="Pfam" id="PF01906">
    <property type="entry name" value="YbjQ_1"/>
    <property type="match status" value="1"/>
</dbReference>
<keyword evidence="3" id="KW-1185">Reference proteome</keyword>
<accession>A0ABP6QP54</accession>
<evidence type="ECO:0000313" key="2">
    <source>
        <dbReference type="EMBL" id="GAA3237171.1"/>
    </source>
</evidence>
<evidence type="ECO:0000256" key="1">
    <source>
        <dbReference type="ARBA" id="ARBA00010751"/>
    </source>
</evidence>
<comment type="caution">
    <text evidence="2">The sequence shown here is derived from an EMBL/GenBank/DDBJ whole genome shotgun (WGS) entry which is preliminary data.</text>
</comment>
<gene>
    <name evidence="2" type="ORF">GCM10010468_71840</name>
</gene>
<name>A0ABP6QP54_9ACTN</name>
<dbReference type="RefSeq" id="WP_344837621.1">
    <property type="nucleotide sequence ID" value="NZ_BAAAUV010000032.1"/>
</dbReference>
<dbReference type="PANTHER" id="PTHR34068">
    <property type="entry name" value="UPF0145 PROTEIN YBJQ"/>
    <property type="match status" value="1"/>
</dbReference>
<dbReference type="InterPro" id="IPR002765">
    <property type="entry name" value="UPF0145_YbjQ-like"/>
</dbReference>
<proteinExistence type="inferred from homology"/>
<dbReference type="PANTHER" id="PTHR34068:SF2">
    <property type="entry name" value="UPF0145 PROTEIN SCO3412"/>
    <property type="match status" value="1"/>
</dbReference>
<sequence>MLIVTTDTLPGYEIRFVRGAVSGMGLQSSGAGGLTDARRVAIERLKADAERHGCNAVLGMRFENTVLGNGGFEVCAYGTAVMADQVAAGAPVHHQAGMVPPAQPGGPSSGGIPMVGRNMTVQVPGGR</sequence>
<dbReference type="InterPro" id="IPR035439">
    <property type="entry name" value="UPF0145_dom_sf"/>
</dbReference>